<dbReference type="GO" id="GO:0005829">
    <property type="term" value="C:cytosol"/>
    <property type="evidence" value="ECO:0007669"/>
    <property type="project" value="TreeGrafter"/>
</dbReference>
<keyword evidence="9" id="KW-1185">Reference proteome</keyword>
<dbReference type="Gene3D" id="3.30.1490.100">
    <property type="entry name" value="DNA polymerase, Y-family, little finger domain"/>
    <property type="match status" value="1"/>
</dbReference>
<evidence type="ECO:0000256" key="4">
    <source>
        <dbReference type="ARBA" id="ARBA00023204"/>
    </source>
</evidence>
<dbReference type="Pfam" id="PF11799">
    <property type="entry name" value="IMS_C"/>
    <property type="match status" value="1"/>
</dbReference>
<dbReference type="AlphaFoldDB" id="A0A1H4I782"/>
<organism evidence="8 9">
    <name type="scientific">Arthrobacter woluwensis</name>
    <dbReference type="NCBI Taxonomy" id="156980"/>
    <lineage>
        <taxon>Bacteria</taxon>
        <taxon>Bacillati</taxon>
        <taxon>Actinomycetota</taxon>
        <taxon>Actinomycetes</taxon>
        <taxon>Micrococcales</taxon>
        <taxon>Micrococcaceae</taxon>
        <taxon>Arthrobacter</taxon>
    </lineage>
</organism>
<dbReference type="SUPFAM" id="SSF56672">
    <property type="entry name" value="DNA/RNA polymerases"/>
    <property type="match status" value="1"/>
</dbReference>
<keyword evidence="5" id="KW-0742">SOS response</keyword>
<sequence>MSPVDPHPALYAHVDVNSAYASFERVLSPQLEGVPLAVLSNNDGCVVAADALAKARGIELGTPWFQLRPIAQKIGLAAVSSNYELYGSLSQRCMEVLNRHAPTSQYSIDEAFLLLGKRAAEQDLEAFGRQVKDEVRRLVGVPVCVGIAPTLTLAKLANKWAKKSATFGGVCVWQDTPPRWREQLLERLPVSQLWGVAGRLEKRMNALGIYTAGDLAAANPVRIRERFNVVVMRTVLDLQGVQAVQLEEERKGKDQLIFSRSFSDPVTTTKDMRQVLSVYASQAAARLVKHEQVAKVLTAWAGTSPFASAPVQWPSVTVPLPAPTSDPVELTRAAHRLLSRIQPRAKFVRAGVMLTDLRPATGQGALEPFRFVHEERGIADLVDKIQKRHGTEAVGLGWAGMRPGPAWRMKRDMLTPRATTHWDELAVVKAS</sequence>
<evidence type="ECO:0000259" key="7">
    <source>
        <dbReference type="PROSITE" id="PS50173"/>
    </source>
</evidence>
<dbReference type="RefSeq" id="WP_066217133.1">
    <property type="nucleotide sequence ID" value="NZ_FNSN01000002.1"/>
</dbReference>
<reference evidence="8 9" key="1">
    <citation type="submission" date="2016-10" db="EMBL/GenBank/DDBJ databases">
        <authorList>
            <person name="de Groot N.N."/>
        </authorList>
    </citation>
    <scope>NUCLEOTIDE SEQUENCE [LARGE SCALE GENOMIC DNA]</scope>
    <source>
        <strain evidence="8 9">DSM 10495</strain>
    </source>
</reference>
<feature type="domain" description="UmuC" evidence="7">
    <location>
        <begin position="11"/>
        <end position="197"/>
    </location>
</feature>
<keyword evidence="4" id="KW-0234">DNA repair</keyword>
<comment type="similarity">
    <text evidence="1">Belongs to the DNA polymerase type-Y family.</text>
</comment>
<proteinExistence type="inferred from homology"/>
<dbReference type="PROSITE" id="PS50173">
    <property type="entry name" value="UMUC"/>
    <property type="match status" value="1"/>
</dbReference>
<dbReference type="InterPro" id="IPR043128">
    <property type="entry name" value="Rev_trsase/Diguanyl_cyclase"/>
</dbReference>
<dbReference type="InterPro" id="IPR025188">
    <property type="entry name" value="DUF4113"/>
</dbReference>
<evidence type="ECO:0000313" key="9">
    <source>
        <dbReference type="Proteomes" id="UP000182652"/>
    </source>
</evidence>
<comment type="function">
    <text evidence="6">Poorly processive, error-prone DNA polymerase involved in untargeted mutagenesis. Copies undamaged DNA at stalled replication forks, which arise in vivo from mismatched or misaligned primer ends. These misaligned primers can be extended by PolIV. Exhibits no 3'-5' exonuclease (proofreading) activity. May be involved in translesional synthesis, in conjunction with the beta clamp from PolIII.</text>
</comment>
<dbReference type="EMBL" id="FNSN01000002">
    <property type="protein sequence ID" value="SEB29626.1"/>
    <property type="molecule type" value="Genomic_DNA"/>
</dbReference>
<keyword evidence="3" id="KW-0741">SOS mutagenesis</keyword>
<evidence type="ECO:0000256" key="5">
    <source>
        <dbReference type="ARBA" id="ARBA00023236"/>
    </source>
</evidence>
<name>A0A1H4I782_9MICC</name>
<keyword evidence="2" id="KW-0227">DNA damage</keyword>
<gene>
    <name evidence="8" type="ORF">SAMN04489745_0066</name>
</gene>
<dbReference type="InterPro" id="IPR043502">
    <property type="entry name" value="DNA/RNA_pol_sf"/>
</dbReference>
<dbReference type="PANTHER" id="PTHR11076:SF34">
    <property type="entry name" value="PROTEIN UMUC"/>
    <property type="match status" value="1"/>
</dbReference>
<evidence type="ECO:0000313" key="8">
    <source>
        <dbReference type="EMBL" id="SEB29626.1"/>
    </source>
</evidence>
<dbReference type="Gene3D" id="3.30.70.270">
    <property type="match status" value="1"/>
</dbReference>
<dbReference type="InterPro" id="IPR050116">
    <property type="entry name" value="DNA_polymerase-Y"/>
</dbReference>
<dbReference type="GO" id="GO:0003887">
    <property type="term" value="F:DNA-directed DNA polymerase activity"/>
    <property type="evidence" value="ECO:0007669"/>
    <property type="project" value="TreeGrafter"/>
</dbReference>
<accession>A0A1H4I782</accession>
<evidence type="ECO:0000256" key="6">
    <source>
        <dbReference type="ARBA" id="ARBA00025589"/>
    </source>
</evidence>
<dbReference type="GO" id="GO:0006281">
    <property type="term" value="P:DNA repair"/>
    <property type="evidence" value="ECO:0007669"/>
    <property type="project" value="UniProtKB-KW"/>
</dbReference>
<dbReference type="InterPro" id="IPR001126">
    <property type="entry name" value="UmuC"/>
</dbReference>
<protein>
    <submittedName>
        <fullName evidence="8">DNA polymerase V</fullName>
    </submittedName>
</protein>
<dbReference type="CDD" id="cd01700">
    <property type="entry name" value="PolY_Pol_V_umuC"/>
    <property type="match status" value="1"/>
</dbReference>
<dbReference type="Pfam" id="PF13438">
    <property type="entry name" value="DUF4113"/>
    <property type="match status" value="1"/>
</dbReference>
<dbReference type="Proteomes" id="UP000182652">
    <property type="component" value="Unassembled WGS sequence"/>
</dbReference>
<dbReference type="PANTHER" id="PTHR11076">
    <property type="entry name" value="DNA REPAIR POLYMERASE UMUC / TRANSFERASE FAMILY MEMBER"/>
    <property type="match status" value="1"/>
</dbReference>
<dbReference type="STRING" id="156980.SAMN04489745_0066"/>
<dbReference type="InterPro" id="IPR017961">
    <property type="entry name" value="DNA_pol_Y-fam_little_finger"/>
</dbReference>
<dbReference type="GO" id="GO:0009432">
    <property type="term" value="P:SOS response"/>
    <property type="evidence" value="ECO:0007669"/>
    <property type="project" value="UniProtKB-KW"/>
</dbReference>
<dbReference type="Gene3D" id="1.10.150.20">
    <property type="entry name" value="5' to 3' exonuclease, C-terminal subdomain"/>
    <property type="match status" value="1"/>
</dbReference>
<evidence type="ECO:0000256" key="1">
    <source>
        <dbReference type="ARBA" id="ARBA00010945"/>
    </source>
</evidence>
<evidence type="ECO:0000256" key="3">
    <source>
        <dbReference type="ARBA" id="ARBA00023199"/>
    </source>
</evidence>
<evidence type="ECO:0000256" key="2">
    <source>
        <dbReference type="ARBA" id="ARBA00022763"/>
    </source>
</evidence>
<dbReference type="Gene3D" id="3.40.1170.60">
    <property type="match status" value="1"/>
</dbReference>
<dbReference type="InterPro" id="IPR036775">
    <property type="entry name" value="DNA_pol_Y-fam_lit_finger_sf"/>
</dbReference>
<dbReference type="GO" id="GO:0042276">
    <property type="term" value="P:error-prone translesion synthesis"/>
    <property type="evidence" value="ECO:0007669"/>
    <property type="project" value="TreeGrafter"/>
</dbReference>
<dbReference type="GO" id="GO:0003684">
    <property type="term" value="F:damaged DNA binding"/>
    <property type="evidence" value="ECO:0007669"/>
    <property type="project" value="InterPro"/>
</dbReference>
<dbReference type="Pfam" id="PF00817">
    <property type="entry name" value="IMS"/>
    <property type="match status" value="1"/>
</dbReference>